<dbReference type="PANTHER" id="PTHR12474">
    <property type="entry name" value="P53 REGULATED PA26 NUCLEAR PROTEIN SESTRIN"/>
    <property type="match status" value="1"/>
</dbReference>
<evidence type="ECO:0000256" key="1">
    <source>
        <dbReference type="ARBA" id="ARBA00004496"/>
    </source>
</evidence>
<reference evidence="5" key="1">
    <citation type="submission" date="2023-05" db="EMBL/GenBank/DDBJ databases">
        <authorList>
            <person name="Stuckert A."/>
        </authorList>
    </citation>
    <scope>NUCLEOTIDE SEQUENCE</scope>
</reference>
<evidence type="ECO:0000256" key="2">
    <source>
        <dbReference type="ARBA" id="ARBA00008350"/>
    </source>
</evidence>
<sequence length="188" mass="21154">MVGGNHCTCPRVREDCYPGCQSCCARRIMKDQGELTRQRTNRGPSAYIPVTQLPGPALGDNIAAVMSLHPEYLRIFWKTQHQLLRMDGALSLPERHYVAIMAAARHHCVYLVSLHSTHFLQVGGDPCWLEGLNSAPLKLRRLNDLNKILAHRPWLITKEHIVSLVSSQGGNFWSLAELIQALVLLTHF</sequence>
<dbReference type="Proteomes" id="UP001162483">
    <property type="component" value="Unassembled WGS sequence"/>
</dbReference>
<dbReference type="EMBL" id="CATNWA010000278">
    <property type="protein sequence ID" value="CAI9535695.1"/>
    <property type="molecule type" value="Genomic_DNA"/>
</dbReference>
<protein>
    <submittedName>
        <fullName evidence="5">Uncharacterized protein</fullName>
    </submittedName>
</protein>
<gene>
    <name evidence="5" type="ORF">SPARVUS_LOCUS905807</name>
</gene>
<dbReference type="PANTHER" id="PTHR12474:SF2">
    <property type="entry name" value="SESTRIN-2"/>
    <property type="match status" value="1"/>
</dbReference>
<comment type="similarity">
    <text evidence="2">Belongs to the sestrin family.</text>
</comment>
<dbReference type="Gene3D" id="1.20.1290.10">
    <property type="entry name" value="AhpD-like"/>
    <property type="match status" value="1"/>
</dbReference>
<organism evidence="5 6">
    <name type="scientific">Staurois parvus</name>
    <dbReference type="NCBI Taxonomy" id="386267"/>
    <lineage>
        <taxon>Eukaryota</taxon>
        <taxon>Metazoa</taxon>
        <taxon>Chordata</taxon>
        <taxon>Craniata</taxon>
        <taxon>Vertebrata</taxon>
        <taxon>Euteleostomi</taxon>
        <taxon>Amphibia</taxon>
        <taxon>Batrachia</taxon>
        <taxon>Anura</taxon>
        <taxon>Neobatrachia</taxon>
        <taxon>Ranoidea</taxon>
        <taxon>Ranidae</taxon>
        <taxon>Staurois</taxon>
    </lineage>
</organism>
<comment type="catalytic activity">
    <reaction evidence="4">
        <text>a hydroperoxide + L-cysteinyl-[protein] = S-hydroxy-L-cysteinyl-[protein] + an alcohol</text>
        <dbReference type="Rhea" id="RHEA:67124"/>
        <dbReference type="Rhea" id="RHEA-COMP:10131"/>
        <dbReference type="Rhea" id="RHEA-COMP:17193"/>
        <dbReference type="ChEBI" id="CHEBI:29950"/>
        <dbReference type="ChEBI" id="CHEBI:30879"/>
        <dbReference type="ChEBI" id="CHEBI:35924"/>
        <dbReference type="ChEBI" id="CHEBI:61973"/>
    </reaction>
    <physiologicalReaction direction="left-to-right" evidence="4">
        <dbReference type="Rhea" id="RHEA:67125"/>
    </physiologicalReaction>
</comment>
<dbReference type="Pfam" id="PF04636">
    <property type="entry name" value="PA26"/>
    <property type="match status" value="1"/>
</dbReference>
<dbReference type="InterPro" id="IPR029032">
    <property type="entry name" value="AhpD-like"/>
</dbReference>
<evidence type="ECO:0000313" key="5">
    <source>
        <dbReference type="EMBL" id="CAI9535695.1"/>
    </source>
</evidence>
<feature type="non-terminal residue" evidence="5">
    <location>
        <position position="188"/>
    </location>
</feature>
<name>A0ABN9AKF6_9NEOB</name>
<accession>A0ABN9AKF6</accession>
<evidence type="ECO:0000256" key="4">
    <source>
        <dbReference type="ARBA" id="ARBA00049242"/>
    </source>
</evidence>
<evidence type="ECO:0000256" key="3">
    <source>
        <dbReference type="ARBA" id="ARBA00022490"/>
    </source>
</evidence>
<dbReference type="InterPro" id="IPR006730">
    <property type="entry name" value="Sestrin"/>
</dbReference>
<comment type="subcellular location">
    <subcellularLocation>
        <location evidence="1">Cytoplasm</location>
    </subcellularLocation>
</comment>
<proteinExistence type="inferred from homology"/>
<comment type="caution">
    <text evidence="5">The sequence shown here is derived from an EMBL/GenBank/DDBJ whole genome shotgun (WGS) entry which is preliminary data.</text>
</comment>
<dbReference type="SUPFAM" id="SSF69118">
    <property type="entry name" value="AhpD-like"/>
    <property type="match status" value="1"/>
</dbReference>
<evidence type="ECO:0000313" key="6">
    <source>
        <dbReference type="Proteomes" id="UP001162483"/>
    </source>
</evidence>
<keyword evidence="3" id="KW-0963">Cytoplasm</keyword>
<keyword evidence="6" id="KW-1185">Reference proteome</keyword>